<evidence type="ECO:0000259" key="1">
    <source>
        <dbReference type="Pfam" id="PF00496"/>
    </source>
</evidence>
<protein>
    <submittedName>
        <fullName evidence="2">HbpA</fullName>
    </submittedName>
</protein>
<sequence length="458" mass="49600">MGLVTPAQSHDPYRAMDYIGGVVAGQLFQSPFAFGRGDGAIRPLVFAGPLEARGAARSVGRVREGLRFSDGSPVTASDVIASLNQVWIRGRGIRLREERDCVIFERPSGIADLHATLVTSWSAISKNGDGRTGSGAYVVGPGSTPERFELVRNPHYAGQQGPGAIESIELRCYPPDPDGRATKLVAALEAGEVDFTQVLGRDDAARLTRVRKLYQPGSSTAILYLNTERLDVAMRRAIVTSVDRYALTSLCYDNPAGFVARGLLPPRMGSYADEVTQAPVDRGQLAKTELELLVVWAPRPYLSRPAKVADALAEQLAKVGIRLTITHAKNADDYFGRLEAGDYDAVLSGWIADSGDPREFLHSLVHGNSVLAPGVDNPSASNLARWRDAEADQWIARIDEGSQGRHSEATAALIRHIGEQAPLLPLMYGPSVTVLSRRVRSFEPHPLNIYPVFAELSV</sequence>
<dbReference type="eggNOG" id="COG0747">
    <property type="taxonomic scope" value="Bacteria"/>
</dbReference>
<dbReference type="InterPro" id="IPR039424">
    <property type="entry name" value="SBP_5"/>
</dbReference>
<dbReference type="SUPFAM" id="SSF53850">
    <property type="entry name" value="Periplasmic binding protein-like II"/>
    <property type="match status" value="1"/>
</dbReference>
<accession>A6G1T1</accession>
<feature type="domain" description="Solute-binding protein family 5" evidence="1">
    <location>
        <begin position="119"/>
        <end position="368"/>
    </location>
</feature>
<dbReference type="AlphaFoldDB" id="A6G1T1"/>
<dbReference type="STRING" id="391625.PPSIR1_35762"/>
<organism evidence="2 3">
    <name type="scientific">Plesiocystis pacifica SIR-1</name>
    <dbReference type="NCBI Taxonomy" id="391625"/>
    <lineage>
        <taxon>Bacteria</taxon>
        <taxon>Pseudomonadati</taxon>
        <taxon>Myxococcota</taxon>
        <taxon>Polyangia</taxon>
        <taxon>Nannocystales</taxon>
        <taxon>Nannocystaceae</taxon>
        <taxon>Plesiocystis</taxon>
    </lineage>
</organism>
<dbReference type="Proteomes" id="UP000005801">
    <property type="component" value="Unassembled WGS sequence"/>
</dbReference>
<gene>
    <name evidence="2" type="ORF">PPSIR1_35762</name>
</gene>
<comment type="caution">
    <text evidence="2">The sequence shown here is derived from an EMBL/GenBank/DDBJ whole genome shotgun (WGS) entry which is preliminary data.</text>
</comment>
<dbReference type="InterPro" id="IPR000914">
    <property type="entry name" value="SBP_5_dom"/>
</dbReference>
<dbReference type="EMBL" id="ABCS01000013">
    <property type="protein sequence ID" value="EDM80121.1"/>
    <property type="molecule type" value="Genomic_DNA"/>
</dbReference>
<dbReference type="Gene3D" id="3.40.190.10">
    <property type="entry name" value="Periplasmic binding protein-like II"/>
    <property type="match status" value="2"/>
</dbReference>
<dbReference type="GO" id="GO:0015833">
    <property type="term" value="P:peptide transport"/>
    <property type="evidence" value="ECO:0007669"/>
    <property type="project" value="TreeGrafter"/>
</dbReference>
<dbReference type="Pfam" id="PF00496">
    <property type="entry name" value="SBP_bac_5"/>
    <property type="match status" value="1"/>
</dbReference>
<dbReference type="PANTHER" id="PTHR30290">
    <property type="entry name" value="PERIPLASMIC BINDING COMPONENT OF ABC TRANSPORTER"/>
    <property type="match status" value="1"/>
</dbReference>
<dbReference type="GO" id="GO:1904680">
    <property type="term" value="F:peptide transmembrane transporter activity"/>
    <property type="evidence" value="ECO:0007669"/>
    <property type="project" value="TreeGrafter"/>
</dbReference>
<reference evidence="2 3" key="1">
    <citation type="submission" date="2007-06" db="EMBL/GenBank/DDBJ databases">
        <authorList>
            <person name="Shimkets L."/>
            <person name="Ferriera S."/>
            <person name="Johnson J."/>
            <person name="Kravitz S."/>
            <person name="Beeson K."/>
            <person name="Sutton G."/>
            <person name="Rogers Y.-H."/>
            <person name="Friedman R."/>
            <person name="Frazier M."/>
            <person name="Venter J.C."/>
        </authorList>
    </citation>
    <scope>NUCLEOTIDE SEQUENCE [LARGE SCALE GENOMIC DNA]</scope>
    <source>
        <strain evidence="2 3">SIR-1</strain>
    </source>
</reference>
<evidence type="ECO:0000313" key="2">
    <source>
        <dbReference type="EMBL" id="EDM80121.1"/>
    </source>
</evidence>
<keyword evidence="3" id="KW-1185">Reference proteome</keyword>
<name>A6G1T1_9BACT</name>
<dbReference type="CDD" id="cd00995">
    <property type="entry name" value="PBP2_NikA_DppA_OppA_like"/>
    <property type="match status" value="1"/>
</dbReference>
<evidence type="ECO:0000313" key="3">
    <source>
        <dbReference type="Proteomes" id="UP000005801"/>
    </source>
</evidence>
<proteinExistence type="predicted"/>
<dbReference type="Gene3D" id="3.10.105.10">
    <property type="entry name" value="Dipeptide-binding Protein, Domain 3"/>
    <property type="match status" value="1"/>
</dbReference>